<evidence type="ECO:0000313" key="1">
    <source>
        <dbReference type="EMBL" id="ELR22690.1"/>
    </source>
</evidence>
<dbReference type="InterPro" id="IPR015797">
    <property type="entry name" value="NUDIX_hydrolase-like_dom_sf"/>
</dbReference>
<dbReference type="AlphaFoldDB" id="L8HBX7"/>
<accession>L8HBX7</accession>
<dbReference type="EMBL" id="KB007874">
    <property type="protein sequence ID" value="ELR22690.1"/>
    <property type="molecule type" value="Genomic_DNA"/>
</dbReference>
<evidence type="ECO:0000313" key="2">
    <source>
        <dbReference type="Proteomes" id="UP000011083"/>
    </source>
</evidence>
<proteinExistence type="predicted"/>
<name>L8HBX7_ACACF</name>
<evidence type="ECO:0008006" key="3">
    <source>
        <dbReference type="Google" id="ProtNLM"/>
    </source>
</evidence>
<dbReference type="Gene3D" id="3.90.79.10">
    <property type="entry name" value="Nucleoside Triphosphate Pyrophosphohydrolase"/>
    <property type="match status" value="1"/>
</dbReference>
<sequence length="119" mass="13755">MARELEEETGLALNALAEPQLRPCGRVYVRYPEVDFVYHMYKARLVERHQPPSIRIDERCAAKIRQMNASSKLTTTHVREHKTHRWATLAEALELPLVRGEVACIELAYPQVKHGYECV</sequence>
<reference evidence="1 2" key="1">
    <citation type="journal article" date="2013" name="Genome Biol.">
        <title>Genome of Acanthamoeba castellanii highlights extensive lateral gene transfer and early evolution of tyrosine kinase signaling.</title>
        <authorList>
            <person name="Clarke M."/>
            <person name="Lohan A.J."/>
            <person name="Liu B."/>
            <person name="Lagkouvardos I."/>
            <person name="Roy S."/>
            <person name="Zafar N."/>
            <person name="Bertelli C."/>
            <person name="Schilde C."/>
            <person name="Kianianmomeni A."/>
            <person name="Burglin T.R."/>
            <person name="Frech C."/>
            <person name="Turcotte B."/>
            <person name="Kopec K.O."/>
            <person name="Synnott J.M."/>
            <person name="Choo C."/>
            <person name="Paponov I."/>
            <person name="Finkler A."/>
            <person name="Soon Heng Tan C."/>
            <person name="Hutchins A.P."/>
            <person name="Weinmeier T."/>
            <person name="Rattei T."/>
            <person name="Chu J.S."/>
            <person name="Gimenez G."/>
            <person name="Irimia M."/>
            <person name="Rigden D.J."/>
            <person name="Fitzpatrick D.A."/>
            <person name="Lorenzo-Morales J."/>
            <person name="Bateman A."/>
            <person name="Chiu C.H."/>
            <person name="Tang P."/>
            <person name="Hegemann P."/>
            <person name="Fromm H."/>
            <person name="Raoult D."/>
            <person name="Greub G."/>
            <person name="Miranda-Saavedra D."/>
            <person name="Chen N."/>
            <person name="Nash P."/>
            <person name="Ginger M.L."/>
            <person name="Horn M."/>
            <person name="Schaap P."/>
            <person name="Caler L."/>
            <person name="Loftus B."/>
        </authorList>
    </citation>
    <scope>NUCLEOTIDE SEQUENCE [LARGE SCALE GENOMIC DNA]</scope>
    <source>
        <strain evidence="1 2">Neff</strain>
    </source>
</reference>
<dbReference type="VEuPathDB" id="AmoebaDB:ACA1_081810"/>
<organism evidence="1 2">
    <name type="scientific">Acanthamoeba castellanii (strain ATCC 30010 / Neff)</name>
    <dbReference type="NCBI Taxonomy" id="1257118"/>
    <lineage>
        <taxon>Eukaryota</taxon>
        <taxon>Amoebozoa</taxon>
        <taxon>Discosea</taxon>
        <taxon>Longamoebia</taxon>
        <taxon>Centramoebida</taxon>
        <taxon>Acanthamoebidae</taxon>
        <taxon>Acanthamoeba</taxon>
    </lineage>
</organism>
<dbReference type="GeneID" id="14923648"/>
<dbReference type="RefSeq" id="XP_004367771.1">
    <property type="nucleotide sequence ID" value="XM_004367714.1"/>
</dbReference>
<dbReference type="Proteomes" id="UP000011083">
    <property type="component" value="Unassembled WGS sequence"/>
</dbReference>
<gene>
    <name evidence="1" type="ORF">ACA1_081810</name>
</gene>
<keyword evidence="2" id="KW-1185">Reference proteome</keyword>
<dbReference type="KEGG" id="acan:ACA1_081810"/>
<protein>
    <recommendedName>
        <fullName evidence="3">Nudix hydrolase domain-containing protein</fullName>
    </recommendedName>
</protein>
<dbReference type="SUPFAM" id="SSF55811">
    <property type="entry name" value="Nudix"/>
    <property type="match status" value="1"/>
</dbReference>